<dbReference type="PANTHER" id="PTHR38097:SF2">
    <property type="entry name" value="DNA-BINDING PROTEIN STPA"/>
    <property type="match status" value="1"/>
</dbReference>
<evidence type="ECO:0000256" key="2">
    <source>
        <dbReference type="ARBA" id="ARBA00010610"/>
    </source>
</evidence>
<dbReference type="RefSeq" id="WP_072244793.1">
    <property type="nucleotide sequence ID" value="NZ_FOEP01000018.1"/>
</dbReference>
<gene>
    <name evidence="6" type="ORF">SAMN04488092_11811</name>
</gene>
<dbReference type="GO" id="GO:0003681">
    <property type="term" value="F:bent DNA binding"/>
    <property type="evidence" value="ECO:0007669"/>
    <property type="project" value="TreeGrafter"/>
</dbReference>
<reference evidence="6 7" key="1">
    <citation type="submission" date="2016-10" db="EMBL/GenBank/DDBJ databases">
        <authorList>
            <person name="de Groot N.N."/>
        </authorList>
    </citation>
    <scope>NUCLEOTIDE SEQUENCE [LARGE SCALE GENOMIC DNA]</scope>
    <source>
        <strain evidence="6 7">DSM 22007</strain>
    </source>
</reference>
<evidence type="ECO:0000256" key="3">
    <source>
        <dbReference type="ARBA" id="ARBA00022490"/>
    </source>
</evidence>
<keyword evidence="7" id="KW-1185">Reference proteome</keyword>
<evidence type="ECO:0000313" key="6">
    <source>
        <dbReference type="EMBL" id="SEQ96723.1"/>
    </source>
</evidence>
<dbReference type="InterPro" id="IPR037150">
    <property type="entry name" value="H-NS_C_dom_sf"/>
</dbReference>
<dbReference type="GO" id="GO:0032993">
    <property type="term" value="C:protein-DNA complex"/>
    <property type="evidence" value="ECO:0007669"/>
    <property type="project" value="TreeGrafter"/>
</dbReference>
<evidence type="ECO:0000313" key="7">
    <source>
        <dbReference type="Proteomes" id="UP000198634"/>
    </source>
</evidence>
<accession>A0A1H9KCX7</accession>
<dbReference type="GO" id="GO:0001217">
    <property type="term" value="F:DNA-binding transcription repressor activity"/>
    <property type="evidence" value="ECO:0007669"/>
    <property type="project" value="TreeGrafter"/>
</dbReference>
<dbReference type="Pfam" id="PF00816">
    <property type="entry name" value="Histone_HNS"/>
    <property type="match status" value="1"/>
</dbReference>
<evidence type="ECO:0000256" key="1">
    <source>
        <dbReference type="ARBA" id="ARBA00004453"/>
    </source>
</evidence>
<organism evidence="6 7">
    <name type="scientific">Thalassovita taeanensis</name>
    <dbReference type="NCBI Taxonomy" id="657014"/>
    <lineage>
        <taxon>Bacteria</taxon>
        <taxon>Pseudomonadati</taxon>
        <taxon>Pseudomonadota</taxon>
        <taxon>Alphaproteobacteria</taxon>
        <taxon>Rhodobacterales</taxon>
        <taxon>Roseobacteraceae</taxon>
        <taxon>Thalassovita</taxon>
    </lineage>
</organism>
<dbReference type="InterPro" id="IPR027444">
    <property type="entry name" value="H-NS_C_dom"/>
</dbReference>
<comment type="similarity">
    <text evidence="2">Belongs to the histone-like protein H-NS family.</text>
</comment>
<dbReference type="GO" id="GO:0003680">
    <property type="term" value="F:minor groove of adenine-thymine-rich DNA binding"/>
    <property type="evidence" value="ECO:0007669"/>
    <property type="project" value="TreeGrafter"/>
</dbReference>
<dbReference type="GO" id="GO:0009295">
    <property type="term" value="C:nucleoid"/>
    <property type="evidence" value="ECO:0007669"/>
    <property type="project" value="UniProtKB-SubCell"/>
</dbReference>
<keyword evidence="4 6" id="KW-0238">DNA-binding</keyword>
<keyword evidence="3" id="KW-0963">Cytoplasm</keyword>
<sequence length="106" mass="11682">MADYDLEALSLPELKKMQKDIAKAISTFEARQKAEARTKVEAVAREMGYSLAELVGTEMKTTRVPGAAKYRHPENPALTWSGRGRKPQWFVEALDAGNTASDLAIS</sequence>
<evidence type="ECO:0000256" key="4">
    <source>
        <dbReference type="ARBA" id="ARBA00023125"/>
    </source>
</evidence>
<dbReference type="EMBL" id="FOEP01000018">
    <property type="protein sequence ID" value="SEQ96723.1"/>
    <property type="molecule type" value="Genomic_DNA"/>
</dbReference>
<dbReference type="Proteomes" id="UP000198634">
    <property type="component" value="Unassembled WGS sequence"/>
</dbReference>
<comment type="subcellular location">
    <subcellularLocation>
        <location evidence="1">Cytoplasm</location>
        <location evidence="1">Nucleoid</location>
    </subcellularLocation>
</comment>
<dbReference type="GO" id="GO:0000976">
    <property type="term" value="F:transcription cis-regulatory region binding"/>
    <property type="evidence" value="ECO:0007669"/>
    <property type="project" value="TreeGrafter"/>
</dbReference>
<dbReference type="AlphaFoldDB" id="A0A1H9KCX7"/>
<dbReference type="GO" id="GO:0005829">
    <property type="term" value="C:cytosol"/>
    <property type="evidence" value="ECO:0007669"/>
    <property type="project" value="TreeGrafter"/>
</dbReference>
<dbReference type="OrthoDB" id="5297879at2"/>
<evidence type="ECO:0000259" key="5">
    <source>
        <dbReference type="SMART" id="SM00528"/>
    </source>
</evidence>
<dbReference type="Gene3D" id="4.10.430.10">
    <property type="entry name" value="Histone-like protein H-NS, C-terminal domain"/>
    <property type="match status" value="1"/>
</dbReference>
<protein>
    <submittedName>
        <fullName evidence="6">DNA-binding protein H-NS</fullName>
    </submittedName>
</protein>
<name>A0A1H9KCX7_9RHOB</name>
<dbReference type="PANTHER" id="PTHR38097">
    <property type="match status" value="1"/>
</dbReference>
<dbReference type="SUPFAM" id="SSF81273">
    <property type="entry name" value="H-NS histone-like proteins"/>
    <property type="match status" value="1"/>
</dbReference>
<proteinExistence type="inferred from homology"/>
<dbReference type="SMART" id="SM00528">
    <property type="entry name" value="HNS"/>
    <property type="match status" value="1"/>
</dbReference>
<feature type="domain" description="DNA-binding protein H-NS-like C-terminal" evidence="5">
    <location>
        <begin position="60"/>
        <end position="105"/>
    </location>
</feature>